<dbReference type="Proteomes" id="UP001597362">
    <property type="component" value="Unassembled WGS sequence"/>
</dbReference>
<name>A0ABW4YHN7_9BACL</name>
<evidence type="ECO:0000313" key="2">
    <source>
        <dbReference type="EMBL" id="MFD2115112.1"/>
    </source>
</evidence>
<dbReference type="InterPro" id="IPR025150">
    <property type="entry name" value="GH123_cat"/>
</dbReference>
<comment type="caution">
    <text evidence="2">The sequence shown here is derived from an EMBL/GenBank/DDBJ whole genome shotgun (WGS) entry which is preliminary data.</text>
</comment>
<dbReference type="RefSeq" id="WP_377770137.1">
    <property type="nucleotide sequence ID" value="NZ_JBHUHO010000013.1"/>
</dbReference>
<evidence type="ECO:0000259" key="1">
    <source>
        <dbReference type="Pfam" id="PF13320"/>
    </source>
</evidence>
<protein>
    <submittedName>
        <fullName evidence="2">DUF4091 domain-containing protein</fullName>
    </submittedName>
</protein>
<organism evidence="2 3">
    <name type="scientific">Paenibacillus yanchengensis</name>
    <dbReference type="NCBI Taxonomy" id="2035833"/>
    <lineage>
        <taxon>Bacteria</taxon>
        <taxon>Bacillati</taxon>
        <taxon>Bacillota</taxon>
        <taxon>Bacilli</taxon>
        <taxon>Bacillales</taxon>
        <taxon>Paenibacillaceae</taxon>
        <taxon>Paenibacillus</taxon>
    </lineage>
</organism>
<feature type="domain" description="Glycoside hydrolase 123 catalytic" evidence="1">
    <location>
        <begin position="180"/>
        <end position="510"/>
    </location>
</feature>
<gene>
    <name evidence="2" type="ORF">ACFSJH_05105</name>
</gene>
<reference evidence="3" key="1">
    <citation type="journal article" date="2019" name="Int. J. Syst. Evol. Microbiol.">
        <title>The Global Catalogue of Microorganisms (GCM) 10K type strain sequencing project: providing services to taxonomists for standard genome sequencing and annotation.</title>
        <authorList>
            <consortium name="The Broad Institute Genomics Platform"/>
            <consortium name="The Broad Institute Genome Sequencing Center for Infectious Disease"/>
            <person name="Wu L."/>
            <person name="Ma J."/>
        </authorList>
    </citation>
    <scope>NUCLEOTIDE SEQUENCE [LARGE SCALE GENOMIC DNA]</scope>
    <source>
        <strain evidence="3">GH52</strain>
    </source>
</reference>
<accession>A0ABW4YHN7</accession>
<proteinExistence type="predicted"/>
<dbReference type="EMBL" id="JBHUHO010000013">
    <property type="protein sequence ID" value="MFD2115112.1"/>
    <property type="molecule type" value="Genomic_DNA"/>
</dbReference>
<evidence type="ECO:0000313" key="3">
    <source>
        <dbReference type="Proteomes" id="UP001597362"/>
    </source>
</evidence>
<sequence>MTNKAAGFETRCLSSLSKVFADVELHDLEVNSGTALWGEVYSFQVAYRSTELRRGLQVTIESTLTPYITVRSVGLSPSNLPTFKQIDDDYLRTTPGLYPDVLYPIEQEHGLLAQLDQWRSVWVTIKLPEKNVVNGSEKITNYPIKVLLHDHAGNGLDEVTFTLQVLPAELPAQTLQHTEWFHGDCIATQYDVAILSEEHWALIEAYVKNAVQHGVNMLLTPLFTLPLDTAVGGERPTMQLIEVELLGEHQYQFNFDLLERWIAMSERVGVTYIEFSHLFTQWGGAHAPKIVAKVNGKQEKIFGWETDASGEDYRTFLDQFLPELVSFIKQKQLEQRVYFHVSDEPGMQHLDSYKQAKDILKRHLAKYPFIDALSNYEFYQLGLVDLPVPANDHVEAFIENKVEPLWTYYCCSQNNLVSNRFFSMPSYRNRIIGFQLYKFDVQGFLHWGFNFWNSQYSTRPINPFQVTDADSGFPSGDPFVVYPGADGPIDSLRWEVFFEGLQDMRALQLLDQLVGKEQVMALIEQQFPEGITFNNYPKSIEWLLDTRKRINEAIVAAMEVN</sequence>
<dbReference type="Pfam" id="PF13320">
    <property type="entry name" value="GH123_cat"/>
    <property type="match status" value="1"/>
</dbReference>
<keyword evidence="3" id="KW-1185">Reference proteome</keyword>